<dbReference type="EMBL" id="BLJE01000001">
    <property type="protein sequence ID" value="GFE63594.1"/>
    <property type="molecule type" value="Genomic_DNA"/>
</dbReference>
<dbReference type="InterPro" id="IPR023090">
    <property type="entry name" value="UPF0702_alpha/beta_dom_sf"/>
</dbReference>
<comment type="subcellular location">
    <subcellularLocation>
        <location evidence="1">Cell membrane</location>
        <topology evidence="1">Multi-pass membrane protein</topology>
    </subcellularLocation>
</comment>
<dbReference type="RefSeq" id="WP_159804520.1">
    <property type="nucleotide sequence ID" value="NZ_BLJE01000001.1"/>
</dbReference>
<dbReference type="PANTHER" id="PTHR34582:SF6">
    <property type="entry name" value="UPF0702 TRANSMEMBRANE PROTEIN YCAP"/>
    <property type="match status" value="1"/>
</dbReference>
<dbReference type="Proteomes" id="UP000436822">
    <property type="component" value="Unassembled WGS sequence"/>
</dbReference>
<evidence type="ECO:0000256" key="4">
    <source>
        <dbReference type="ARBA" id="ARBA00022692"/>
    </source>
</evidence>
<feature type="domain" description="YetF C-terminal" evidence="8">
    <location>
        <begin position="85"/>
        <end position="153"/>
    </location>
</feature>
<keyword evidence="6 7" id="KW-0472">Membrane</keyword>
<evidence type="ECO:0000256" key="6">
    <source>
        <dbReference type="ARBA" id="ARBA00023136"/>
    </source>
</evidence>
<evidence type="ECO:0000256" key="5">
    <source>
        <dbReference type="ARBA" id="ARBA00022989"/>
    </source>
</evidence>
<evidence type="ECO:0000256" key="3">
    <source>
        <dbReference type="ARBA" id="ARBA00022475"/>
    </source>
</evidence>
<accession>A0A6N6JBZ6</accession>
<dbReference type="InterPro" id="IPR007353">
    <property type="entry name" value="DUF421"/>
</dbReference>
<name>A0A6N6JBZ6_9RHOB</name>
<sequence length="165" mass="17656">MPSLSTLALQIGEALMMVAVIILLTRIAGLRSFSKMSGFDFAITVAMGSVLASVVVGTQTSVVVGVVALAALFGVQAIVAQMRMRWSGAERLLDNAPLLIMKDGEILEENMRQAEMTRSDLIAKLREANVLRIQDVRAVVAETTGDVSVLHGDSLEDDLLEGVRS</sequence>
<evidence type="ECO:0000256" key="1">
    <source>
        <dbReference type="ARBA" id="ARBA00004651"/>
    </source>
</evidence>
<keyword evidence="5 7" id="KW-1133">Transmembrane helix</keyword>
<evidence type="ECO:0000313" key="9">
    <source>
        <dbReference type="EMBL" id="GFE63594.1"/>
    </source>
</evidence>
<dbReference type="OrthoDB" id="9793799at2"/>
<keyword evidence="10" id="KW-1185">Reference proteome</keyword>
<feature type="transmembrane region" description="Helical" evidence="7">
    <location>
        <begin position="62"/>
        <end position="82"/>
    </location>
</feature>
<dbReference type="AlphaFoldDB" id="A0A6N6JBZ6"/>
<dbReference type="Pfam" id="PF04239">
    <property type="entry name" value="DUF421"/>
    <property type="match status" value="1"/>
</dbReference>
<evidence type="ECO:0000259" key="8">
    <source>
        <dbReference type="Pfam" id="PF04239"/>
    </source>
</evidence>
<dbReference type="Gene3D" id="3.30.240.20">
    <property type="entry name" value="bsu07140 like domains"/>
    <property type="match status" value="1"/>
</dbReference>
<proteinExistence type="inferred from homology"/>
<dbReference type="PANTHER" id="PTHR34582">
    <property type="entry name" value="UPF0702 TRANSMEMBRANE PROTEIN YCAP"/>
    <property type="match status" value="1"/>
</dbReference>
<keyword evidence="3" id="KW-1003">Cell membrane</keyword>
<dbReference type="GO" id="GO:0005886">
    <property type="term" value="C:plasma membrane"/>
    <property type="evidence" value="ECO:0007669"/>
    <property type="project" value="UniProtKB-SubCell"/>
</dbReference>
<comment type="similarity">
    <text evidence="2">Belongs to the UPF0702 family.</text>
</comment>
<feature type="transmembrane region" description="Helical" evidence="7">
    <location>
        <begin position="6"/>
        <end position="25"/>
    </location>
</feature>
<comment type="caution">
    <text evidence="9">The sequence shown here is derived from an EMBL/GenBank/DDBJ whole genome shotgun (WGS) entry which is preliminary data.</text>
</comment>
<protein>
    <submittedName>
        <fullName evidence="9">DUF421 domain-containing protein</fullName>
    </submittedName>
</protein>
<evidence type="ECO:0000256" key="2">
    <source>
        <dbReference type="ARBA" id="ARBA00006448"/>
    </source>
</evidence>
<keyword evidence="4 7" id="KW-0812">Transmembrane</keyword>
<organism evidence="9 10">
    <name type="scientific">Litoreibacter roseus</name>
    <dbReference type="NCBI Taxonomy" id="2601869"/>
    <lineage>
        <taxon>Bacteria</taxon>
        <taxon>Pseudomonadati</taxon>
        <taxon>Pseudomonadota</taxon>
        <taxon>Alphaproteobacteria</taxon>
        <taxon>Rhodobacterales</taxon>
        <taxon>Roseobacteraceae</taxon>
        <taxon>Litoreibacter</taxon>
    </lineage>
</organism>
<gene>
    <name evidence="9" type="ORF">KIN_06680</name>
</gene>
<evidence type="ECO:0000313" key="10">
    <source>
        <dbReference type="Proteomes" id="UP000436822"/>
    </source>
</evidence>
<reference evidence="9 10" key="1">
    <citation type="submission" date="2019-12" db="EMBL/GenBank/DDBJ databases">
        <title>Litoreibacter badius sp. nov., a novel bacteriochlorophyll a-containing bacterium in the genus Litoreibacter.</title>
        <authorList>
            <person name="Kanamuro M."/>
            <person name="Takabe Y."/>
            <person name="Mori K."/>
            <person name="Takaichi S."/>
            <person name="Hanada S."/>
        </authorList>
    </citation>
    <scope>NUCLEOTIDE SEQUENCE [LARGE SCALE GENOMIC DNA]</scope>
    <source>
        <strain evidence="9 10">K6</strain>
    </source>
</reference>
<evidence type="ECO:0000256" key="7">
    <source>
        <dbReference type="SAM" id="Phobius"/>
    </source>
</evidence>